<keyword evidence="2 5" id="KW-0378">Hydrolase</keyword>
<evidence type="ECO:0000259" key="4">
    <source>
        <dbReference type="Pfam" id="PF00884"/>
    </source>
</evidence>
<sequence length="535" mass="61046" precursor="true">MNTRRQFLKKAGRGAVLGTLGFSLGCSANAKPIANNADKQKSKTPNVLFFLLDQLAAGICSYDGGPVPTPNIDRLAKEGVVFTQATCPTPYCSPTRMSAITSLYPHQHGITLNVGWNQKGITLNDVTTEKILWQKGYKTHHYGKWHLEGDDMPYYTDMYRQFPEHLDAMQDVFEKVSRSDPQGYQNWYGMYFPVDIWPPFKAAVDKMDPELWKGKDFAQFTTKMGRLKLPVTQEFDVRVADHAVSTLRSVCNGDQPFMVTCGINAPHDPYVVASPYYEMFDPLKIKLPENRDTLEKRFKNEWSRRNIADIDKPGMNNPSMREFLRIYYALTKLADDQVGRIIKVLEETGELDNTLVIFAADHGDMAGGHGMAWKSTTAFYEEVVRVPLIIRYPKMFRPKNIDMAVDHTDIMPTILDITGETLPTHCQGQSLVDYMTEKKDPAEAYPYKFSERIEGNPSADRKVLPETKGSFMIRGKGWKYIRYPDGGEYMYNLKDDPLELKNVADNPEFSDIKEELQNELKSWLEKTNWQGQSIV</sequence>
<evidence type="ECO:0000313" key="6">
    <source>
        <dbReference type="Proteomes" id="UP000188181"/>
    </source>
</evidence>
<gene>
    <name evidence="5" type="primary">betC_5</name>
    <name evidence="5" type="ORF">SMSP2_01369</name>
</gene>
<dbReference type="Pfam" id="PF00884">
    <property type="entry name" value="Sulfatase"/>
    <property type="match status" value="1"/>
</dbReference>
<protein>
    <submittedName>
        <fullName evidence="5">Choline-sulfatase</fullName>
        <ecNumber evidence="5">3.1.6.6</ecNumber>
    </submittedName>
</protein>
<dbReference type="PANTHER" id="PTHR45953">
    <property type="entry name" value="IDURONATE 2-SULFATASE"/>
    <property type="match status" value="1"/>
</dbReference>
<evidence type="ECO:0000313" key="5">
    <source>
        <dbReference type="EMBL" id="AQQ71005.1"/>
    </source>
</evidence>
<dbReference type="InterPro" id="IPR017850">
    <property type="entry name" value="Alkaline_phosphatase_core_sf"/>
</dbReference>
<dbReference type="PROSITE" id="PS51257">
    <property type="entry name" value="PROKAR_LIPOPROTEIN"/>
    <property type="match status" value="1"/>
</dbReference>
<feature type="chain" id="PRO_5012930421" evidence="3">
    <location>
        <begin position="31"/>
        <end position="535"/>
    </location>
</feature>
<feature type="signal peptide" evidence="3">
    <location>
        <begin position="1"/>
        <end position="30"/>
    </location>
</feature>
<dbReference type="AlphaFoldDB" id="A0A1Q2ME81"/>
<feature type="domain" description="Sulfatase N-terminal" evidence="4">
    <location>
        <begin position="45"/>
        <end position="419"/>
    </location>
</feature>
<keyword evidence="3" id="KW-0732">Signal</keyword>
<dbReference type="EC" id="3.1.6.6" evidence="5"/>
<dbReference type="Proteomes" id="UP000188181">
    <property type="component" value="Chromosome"/>
</dbReference>
<name>A0A1Q2ME81_9BACT</name>
<keyword evidence="1" id="KW-0479">Metal-binding</keyword>
<keyword evidence="6" id="KW-1185">Reference proteome</keyword>
<dbReference type="SUPFAM" id="SSF53649">
    <property type="entry name" value="Alkaline phosphatase-like"/>
    <property type="match status" value="1"/>
</dbReference>
<dbReference type="InterPro" id="IPR000917">
    <property type="entry name" value="Sulfatase_N"/>
</dbReference>
<dbReference type="GO" id="GO:0005737">
    <property type="term" value="C:cytoplasm"/>
    <property type="evidence" value="ECO:0007669"/>
    <property type="project" value="TreeGrafter"/>
</dbReference>
<evidence type="ECO:0000256" key="3">
    <source>
        <dbReference type="SAM" id="SignalP"/>
    </source>
</evidence>
<evidence type="ECO:0000256" key="2">
    <source>
        <dbReference type="ARBA" id="ARBA00022801"/>
    </source>
</evidence>
<dbReference type="RefSeq" id="WP_146683225.1">
    <property type="nucleotide sequence ID" value="NZ_CP019646.1"/>
</dbReference>
<organism evidence="5 6">
    <name type="scientific">Limihaloglobus sulfuriphilus</name>
    <dbReference type="NCBI Taxonomy" id="1851148"/>
    <lineage>
        <taxon>Bacteria</taxon>
        <taxon>Pseudomonadati</taxon>
        <taxon>Planctomycetota</taxon>
        <taxon>Phycisphaerae</taxon>
        <taxon>Sedimentisphaerales</taxon>
        <taxon>Sedimentisphaeraceae</taxon>
        <taxon>Limihaloglobus</taxon>
    </lineage>
</organism>
<dbReference type="GO" id="GO:0046872">
    <property type="term" value="F:metal ion binding"/>
    <property type="evidence" value="ECO:0007669"/>
    <property type="project" value="UniProtKB-KW"/>
</dbReference>
<dbReference type="InterPro" id="IPR006311">
    <property type="entry name" value="TAT_signal"/>
</dbReference>
<accession>A0A1Q2ME81</accession>
<dbReference type="EMBL" id="CP019646">
    <property type="protein sequence ID" value="AQQ71005.1"/>
    <property type="molecule type" value="Genomic_DNA"/>
</dbReference>
<dbReference type="GO" id="GO:0047753">
    <property type="term" value="F:choline-sulfatase activity"/>
    <property type="evidence" value="ECO:0007669"/>
    <property type="project" value="UniProtKB-EC"/>
</dbReference>
<dbReference type="PROSITE" id="PS51318">
    <property type="entry name" value="TAT"/>
    <property type="match status" value="1"/>
</dbReference>
<reference evidence="6" key="1">
    <citation type="submission" date="2017-02" db="EMBL/GenBank/DDBJ databases">
        <title>Comparative genomics and description of representatives of a novel lineage of planctomycetes thriving in anoxic sediments.</title>
        <authorList>
            <person name="Spring S."/>
            <person name="Bunk B."/>
            <person name="Sproer C."/>
        </authorList>
    </citation>
    <scope>NUCLEOTIDE SEQUENCE [LARGE SCALE GENOMIC DNA]</scope>
    <source>
        <strain evidence="6">SM-Chi-D1</strain>
    </source>
</reference>
<dbReference type="PANTHER" id="PTHR45953:SF1">
    <property type="entry name" value="IDURONATE 2-SULFATASE"/>
    <property type="match status" value="1"/>
</dbReference>
<dbReference type="Gene3D" id="3.40.720.10">
    <property type="entry name" value="Alkaline Phosphatase, subunit A"/>
    <property type="match status" value="1"/>
</dbReference>
<dbReference type="OrthoDB" id="9762324at2"/>
<evidence type="ECO:0000256" key="1">
    <source>
        <dbReference type="ARBA" id="ARBA00022723"/>
    </source>
</evidence>
<dbReference type="KEGG" id="pbas:SMSP2_01369"/>
<dbReference type="STRING" id="1851148.SMSP2_01369"/>
<proteinExistence type="predicted"/>